<gene>
    <name evidence="3" type="ORF">UFOPK3720_00198</name>
</gene>
<comment type="cofactor">
    <cofactor evidence="1">
        <name>pyridoxal 5'-phosphate</name>
        <dbReference type="ChEBI" id="CHEBI:597326"/>
    </cofactor>
</comment>
<dbReference type="SUPFAM" id="SSF53383">
    <property type="entry name" value="PLP-dependent transferases"/>
    <property type="match status" value="1"/>
</dbReference>
<dbReference type="InterPro" id="IPR005814">
    <property type="entry name" value="Aminotrans_3"/>
</dbReference>
<dbReference type="InterPro" id="IPR015422">
    <property type="entry name" value="PyrdxlP-dep_Trfase_small"/>
</dbReference>
<keyword evidence="2" id="KW-0663">Pyridoxal phosphate</keyword>
<evidence type="ECO:0000256" key="2">
    <source>
        <dbReference type="ARBA" id="ARBA00022898"/>
    </source>
</evidence>
<protein>
    <submittedName>
        <fullName evidence="3">Unannotated protein</fullName>
    </submittedName>
</protein>
<dbReference type="PANTHER" id="PTHR43713:SF3">
    <property type="entry name" value="GLUTAMATE-1-SEMIALDEHYDE 2,1-AMINOMUTASE 1, CHLOROPLASTIC-RELATED"/>
    <property type="match status" value="1"/>
</dbReference>
<accession>A0A6J7HKW9</accession>
<dbReference type="Gene3D" id="3.40.640.10">
    <property type="entry name" value="Type I PLP-dependent aspartate aminotransferase-like (Major domain)"/>
    <property type="match status" value="1"/>
</dbReference>
<evidence type="ECO:0000313" key="3">
    <source>
        <dbReference type="EMBL" id="CAB4920524.1"/>
    </source>
</evidence>
<dbReference type="PANTHER" id="PTHR43713">
    <property type="entry name" value="GLUTAMATE-1-SEMIALDEHYDE 2,1-AMINOMUTASE"/>
    <property type="match status" value="1"/>
</dbReference>
<dbReference type="GO" id="GO:0008483">
    <property type="term" value="F:transaminase activity"/>
    <property type="evidence" value="ECO:0007669"/>
    <property type="project" value="InterPro"/>
</dbReference>
<evidence type="ECO:0000256" key="1">
    <source>
        <dbReference type="ARBA" id="ARBA00001933"/>
    </source>
</evidence>
<organism evidence="3">
    <name type="scientific">freshwater metagenome</name>
    <dbReference type="NCBI Taxonomy" id="449393"/>
    <lineage>
        <taxon>unclassified sequences</taxon>
        <taxon>metagenomes</taxon>
        <taxon>ecological metagenomes</taxon>
    </lineage>
</organism>
<dbReference type="InterPro" id="IPR015421">
    <property type="entry name" value="PyrdxlP-dep_Trfase_major"/>
</dbReference>
<name>A0A6J7HKW9_9ZZZZ</name>
<dbReference type="Pfam" id="PF00202">
    <property type="entry name" value="Aminotran_3"/>
    <property type="match status" value="1"/>
</dbReference>
<dbReference type="GO" id="GO:0030170">
    <property type="term" value="F:pyridoxal phosphate binding"/>
    <property type="evidence" value="ECO:0007669"/>
    <property type="project" value="InterPro"/>
</dbReference>
<dbReference type="InterPro" id="IPR049704">
    <property type="entry name" value="Aminotrans_3_PPA_site"/>
</dbReference>
<dbReference type="EMBL" id="CAFBNB010000021">
    <property type="protein sequence ID" value="CAB4920524.1"/>
    <property type="molecule type" value="Genomic_DNA"/>
</dbReference>
<dbReference type="AlphaFoldDB" id="A0A6J7HKW9"/>
<sequence length="439" mass="47088">MTSDTSINRNLQYGKSEAAHRDRLKVIPGGVNSNVRLTSSPVPLTFVRGSGSRIWDVDGNEYVDYAMGMGPHILGHAPDAVTSAIETAAKRGQLFAGQTQEEGALAGILVERFDWIDQVRFGLSGSEMDLLAIRIARAATGRQRVVRFAGHYHGWLDPLFVMPREGDDSAFSLTPGQSSASAEDIIQCPWNDIGVLTALVAQHASTIAAIVMEPMMCNTGVIAPAAGYLEAVRELCTRNGIILVIDEVITGFRTGFTGEQGRVGIYGDLTVYAKAIASGYPLAALGGRRDLMELVNSGGVNHSGTYNTGLLQMVAGLATVQHLIETDPYTAINEKGRSLRDAINSMSRESGASLICEGPGPMLQLRFGAPDAAHDATSFKANNDAGMLWAFIEALQSMGVRLTSRGLMFLSAAHTETDLEITINGVRHALESIRHHEVH</sequence>
<dbReference type="InterPro" id="IPR015424">
    <property type="entry name" value="PyrdxlP-dep_Trfase"/>
</dbReference>
<dbReference type="PROSITE" id="PS00600">
    <property type="entry name" value="AA_TRANSFER_CLASS_3"/>
    <property type="match status" value="1"/>
</dbReference>
<proteinExistence type="predicted"/>
<dbReference type="Gene3D" id="3.90.1150.10">
    <property type="entry name" value="Aspartate Aminotransferase, domain 1"/>
    <property type="match status" value="1"/>
</dbReference>
<reference evidence="3" key="1">
    <citation type="submission" date="2020-05" db="EMBL/GenBank/DDBJ databases">
        <authorList>
            <person name="Chiriac C."/>
            <person name="Salcher M."/>
            <person name="Ghai R."/>
            <person name="Kavagutti S V."/>
        </authorList>
    </citation>
    <scope>NUCLEOTIDE SEQUENCE</scope>
</reference>